<evidence type="ECO:0000313" key="2">
    <source>
        <dbReference type="Proteomes" id="UP001459277"/>
    </source>
</evidence>
<sequence length="153" mass="17732">MKGKGKAPVVQPKQFRKPSVKISDKHEGVSIETIPLLGDTYLYLDDADALAQEWSNFKSNKIYEVQKELYGGFHLYGYTNRIAMYGPRPSARRLIGKRKVVKDPRLMTTKDHVPIYLPISYCVQCSNYGVIHEHEQYEDNFDLLDYDYYADTD</sequence>
<dbReference type="EMBL" id="JAZDWU010000007">
    <property type="protein sequence ID" value="KAK9996894.1"/>
    <property type="molecule type" value="Genomic_DNA"/>
</dbReference>
<organism evidence="1 2">
    <name type="scientific">Lithocarpus litseifolius</name>
    <dbReference type="NCBI Taxonomy" id="425828"/>
    <lineage>
        <taxon>Eukaryota</taxon>
        <taxon>Viridiplantae</taxon>
        <taxon>Streptophyta</taxon>
        <taxon>Embryophyta</taxon>
        <taxon>Tracheophyta</taxon>
        <taxon>Spermatophyta</taxon>
        <taxon>Magnoliopsida</taxon>
        <taxon>eudicotyledons</taxon>
        <taxon>Gunneridae</taxon>
        <taxon>Pentapetalae</taxon>
        <taxon>rosids</taxon>
        <taxon>fabids</taxon>
        <taxon>Fagales</taxon>
        <taxon>Fagaceae</taxon>
        <taxon>Lithocarpus</taxon>
    </lineage>
</organism>
<comment type="caution">
    <text evidence="1">The sequence shown here is derived from an EMBL/GenBank/DDBJ whole genome shotgun (WGS) entry which is preliminary data.</text>
</comment>
<dbReference type="Proteomes" id="UP001459277">
    <property type="component" value="Unassembled WGS sequence"/>
</dbReference>
<proteinExistence type="predicted"/>
<dbReference type="AlphaFoldDB" id="A0AAW2CF79"/>
<accession>A0AAW2CF79</accession>
<protein>
    <submittedName>
        <fullName evidence="1">Uncharacterized protein</fullName>
    </submittedName>
</protein>
<gene>
    <name evidence="1" type="ORF">SO802_021580</name>
</gene>
<keyword evidence="2" id="KW-1185">Reference proteome</keyword>
<name>A0AAW2CF79_9ROSI</name>
<reference evidence="1 2" key="1">
    <citation type="submission" date="2024-01" db="EMBL/GenBank/DDBJ databases">
        <title>A telomere-to-telomere, gap-free genome of sweet tea (Lithocarpus litseifolius).</title>
        <authorList>
            <person name="Zhou J."/>
        </authorList>
    </citation>
    <scope>NUCLEOTIDE SEQUENCE [LARGE SCALE GENOMIC DNA]</scope>
    <source>
        <strain evidence="1">Zhou-2022a</strain>
        <tissue evidence="1">Leaf</tissue>
    </source>
</reference>
<evidence type="ECO:0000313" key="1">
    <source>
        <dbReference type="EMBL" id="KAK9996894.1"/>
    </source>
</evidence>